<dbReference type="PANTHER" id="PTHR13887:SF41">
    <property type="entry name" value="THIOREDOXIN SUPERFAMILY PROTEIN"/>
    <property type="match status" value="1"/>
</dbReference>
<proteinExistence type="predicted"/>
<sequence>MKIEIWSDIFCPFCYIGKRRFENALNKFLGKDKVEVVYRSFELSPDAPKVNNKNINETIAEKYGISVEEAKINNDGIIRQAAELGLEYNFDTLILGNSFDAHRLIHFAKDFNKMGEVKEALFKAYFTDSKNISDIDTLGDIAKSVGLDKEEAIKFLNSDKYKNEVREDEALARNYGITSVPTFVFNDKFKVTGAQPEDVFLMALNKALEEDKPSLDLENNNGKNVCIDGNCGI</sequence>
<feature type="domain" description="DSBA-like thioredoxin" evidence="1">
    <location>
        <begin position="3"/>
        <end position="204"/>
    </location>
</feature>
<gene>
    <name evidence="2" type="ORF">CTLFYP3_02496</name>
</gene>
<dbReference type="Pfam" id="PF01323">
    <property type="entry name" value="DSBA"/>
    <property type="match status" value="1"/>
</dbReference>
<reference evidence="2" key="1">
    <citation type="submission" date="2019-11" db="EMBL/GenBank/DDBJ databases">
        <authorList>
            <person name="Feng L."/>
        </authorList>
    </citation>
    <scope>NUCLEOTIDE SEQUENCE</scope>
    <source>
        <strain evidence="2">CTertiumLFYP3</strain>
    </source>
</reference>
<dbReference type="GO" id="GO:0016491">
    <property type="term" value="F:oxidoreductase activity"/>
    <property type="evidence" value="ECO:0007669"/>
    <property type="project" value="InterPro"/>
</dbReference>
<organism evidence="2">
    <name type="scientific">Clostridium tertium</name>
    <dbReference type="NCBI Taxonomy" id="1559"/>
    <lineage>
        <taxon>Bacteria</taxon>
        <taxon>Bacillati</taxon>
        <taxon>Bacillota</taxon>
        <taxon>Clostridia</taxon>
        <taxon>Eubacteriales</taxon>
        <taxon>Clostridiaceae</taxon>
        <taxon>Clostridium</taxon>
    </lineage>
</organism>
<dbReference type="SUPFAM" id="SSF52833">
    <property type="entry name" value="Thioredoxin-like"/>
    <property type="match status" value="1"/>
</dbReference>
<dbReference type="EMBL" id="CACRTO010000022">
    <property type="protein sequence ID" value="VYU45504.1"/>
    <property type="molecule type" value="Genomic_DNA"/>
</dbReference>
<dbReference type="InterPro" id="IPR001853">
    <property type="entry name" value="DSBA-like_thioredoxin_dom"/>
</dbReference>
<dbReference type="AlphaFoldDB" id="A0A6N3F0J3"/>
<dbReference type="PANTHER" id="PTHR13887">
    <property type="entry name" value="GLUTATHIONE S-TRANSFERASE KAPPA"/>
    <property type="match status" value="1"/>
</dbReference>
<dbReference type="CDD" id="cd03024">
    <property type="entry name" value="DsbA_FrnE"/>
    <property type="match status" value="1"/>
</dbReference>
<name>A0A6N3F0J3_9CLOT</name>
<accession>A0A6N3F0J3</accession>
<evidence type="ECO:0000313" key="2">
    <source>
        <dbReference type="EMBL" id="VYU45504.1"/>
    </source>
</evidence>
<dbReference type="InterPro" id="IPR036249">
    <property type="entry name" value="Thioredoxin-like_sf"/>
</dbReference>
<protein>
    <submittedName>
        <fullName evidence="2">DSBA-like thioredoxin domain protein</fullName>
    </submittedName>
</protein>
<dbReference type="Gene3D" id="3.40.30.10">
    <property type="entry name" value="Glutaredoxin"/>
    <property type="match status" value="1"/>
</dbReference>
<evidence type="ECO:0000259" key="1">
    <source>
        <dbReference type="Pfam" id="PF01323"/>
    </source>
</evidence>
<dbReference type="RefSeq" id="WP_156626929.1">
    <property type="nucleotide sequence ID" value="NZ_CACRTO010000022.1"/>
</dbReference>